<accession>A0AAW3PRU8</accession>
<proteinExistence type="predicted"/>
<organism evidence="1 2">
    <name type="scientific">Burkholderia anthina</name>
    <dbReference type="NCBI Taxonomy" id="179879"/>
    <lineage>
        <taxon>Bacteria</taxon>
        <taxon>Pseudomonadati</taxon>
        <taxon>Pseudomonadota</taxon>
        <taxon>Betaproteobacteria</taxon>
        <taxon>Burkholderiales</taxon>
        <taxon>Burkholderiaceae</taxon>
        <taxon>Burkholderia</taxon>
        <taxon>Burkholderia cepacia complex</taxon>
    </lineage>
</organism>
<reference evidence="1 2" key="1">
    <citation type="submission" date="2015-11" db="EMBL/GenBank/DDBJ databases">
        <authorList>
            <person name="Sahl J."/>
            <person name="Wagner D."/>
            <person name="Keim P."/>
        </authorList>
    </citation>
    <scope>NUCLEOTIDE SEQUENCE [LARGE SCALE GENOMIC DNA]</scope>
    <source>
        <strain evidence="1 2">AZ-4-2-10-S1-D7</strain>
    </source>
</reference>
<sequence>MTGPLARFDCLGSMDDAQFFRDKALAGQRLAGVAAHRLLLAQGLDHRLLQAAAGMGINRRVDRFMTDALLGIIWMHLAKSGSNLLGDQRR</sequence>
<dbReference type="AlphaFoldDB" id="A0AAW3PRU8"/>
<protein>
    <submittedName>
        <fullName evidence="1">Uncharacterized protein</fullName>
    </submittedName>
</protein>
<evidence type="ECO:0000313" key="2">
    <source>
        <dbReference type="Proteomes" id="UP000070434"/>
    </source>
</evidence>
<dbReference type="EMBL" id="LNJP01000003">
    <property type="protein sequence ID" value="KWZ31252.1"/>
    <property type="molecule type" value="Genomic_DNA"/>
</dbReference>
<dbReference type="Proteomes" id="UP000070434">
    <property type="component" value="Unassembled WGS sequence"/>
</dbReference>
<evidence type="ECO:0000313" key="1">
    <source>
        <dbReference type="EMBL" id="KWZ31252.1"/>
    </source>
</evidence>
<gene>
    <name evidence="1" type="ORF">WS64_23405</name>
</gene>
<name>A0AAW3PRU8_9BURK</name>
<comment type="caution">
    <text evidence="1">The sequence shown here is derived from an EMBL/GenBank/DDBJ whole genome shotgun (WGS) entry which is preliminary data.</text>
</comment>